<dbReference type="InterPro" id="IPR029068">
    <property type="entry name" value="Glyas_Bleomycin-R_OHBP_Dase"/>
</dbReference>
<dbReference type="EMBL" id="JBHLUH010000004">
    <property type="protein sequence ID" value="MFC0526626.1"/>
    <property type="molecule type" value="Genomic_DNA"/>
</dbReference>
<evidence type="ECO:0000259" key="1">
    <source>
        <dbReference type="PROSITE" id="PS51819"/>
    </source>
</evidence>
<sequence length="164" mass="18920">MKFHHVALFVSDLDKSLKLWRDVLGFEVLVDRVIPDTATDGGQARMPQYVLDDIFGVEGATSRMALLQSAHGAMIELQQPTVPAVQKTPRENLRYRHTGIHEVAFLVEDIEPWFDKVRSAGYETNTDYIWTWAVNGKSFLFYDDDGNMIQFNQQRSHERPSWYA</sequence>
<name>A0ABV6LW49_9ACTN</name>
<protein>
    <submittedName>
        <fullName evidence="2">VOC family protein</fullName>
    </submittedName>
</protein>
<accession>A0ABV6LW49</accession>
<keyword evidence="3" id="KW-1185">Reference proteome</keyword>
<dbReference type="InterPro" id="IPR037523">
    <property type="entry name" value="VOC_core"/>
</dbReference>
<dbReference type="PROSITE" id="PS51819">
    <property type="entry name" value="VOC"/>
    <property type="match status" value="1"/>
</dbReference>
<feature type="domain" description="VOC" evidence="1">
    <location>
        <begin position="2"/>
        <end position="154"/>
    </location>
</feature>
<gene>
    <name evidence="2" type="ORF">ACFFIA_03010</name>
</gene>
<comment type="caution">
    <text evidence="2">The sequence shown here is derived from an EMBL/GenBank/DDBJ whole genome shotgun (WGS) entry which is preliminary data.</text>
</comment>
<evidence type="ECO:0000313" key="2">
    <source>
        <dbReference type="EMBL" id="MFC0526626.1"/>
    </source>
</evidence>
<proteinExistence type="predicted"/>
<dbReference type="SUPFAM" id="SSF54593">
    <property type="entry name" value="Glyoxalase/Bleomycin resistance protein/Dihydroxybiphenyl dioxygenase"/>
    <property type="match status" value="1"/>
</dbReference>
<dbReference type="InterPro" id="IPR004360">
    <property type="entry name" value="Glyas_Fos-R_dOase_dom"/>
</dbReference>
<reference evidence="2 3" key="1">
    <citation type="submission" date="2024-09" db="EMBL/GenBank/DDBJ databases">
        <authorList>
            <person name="Sun Q."/>
            <person name="Mori K."/>
        </authorList>
    </citation>
    <scope>NUCLEOTIDE SEQUENCE [LARGE SCALE GENOMIC DNA]</scope>
    <source>
        <strain evidence="2 3">TBRC 3947</strain>
    </source>
</reference>
<dbReference type="Proteomes" id="UP001589867">
    <property type="component" value="Unassembled WGS sequence"/>
</dbReference>
<evidence type="ECO:0000313" key="3">
    <source>
        <dbReference type="Proteomes" id="UP001589867"/>
    </source>
</evidence>
<organism evidence="2 3">
    <name type="scientific">Phytohabitans kaempferiae</name>
    <dbReference type="NCBI Taxonomy" id="1620943"/>
    <lineage>
        <taxon>Bacteria</taxon>
        <taxon>Bacillati</taxon>
        <taxon>Actinomycetota</taxon>
        <taxon>Actinomycetes</taxon>
        <taxon>Micromonosporales</taxon>
        <taxon>Micromonosporaceae</taxon>
    </lineage>
</organism>
<dbReference type="Gene3D" id="3.10.180.10">
    <property type="entry name" value="2,3-Dihydroxybiphenyl 1,2-Dioxygenase, domain 1"/>
    <property type="match status" value="1"/>
</dbReference>
<dbReference type="Pfam" id="PF00903">
    <property type="entry name" value="Glyoxalase"/>
    <property type="match status" value="1"/>
</dbReference>
<dbReference type="RefSeq" id="WP_377244849.1">
    <property type="nucleotide sequence ID" value="NZ_JBHLUH010000004.1"/>
</dbReference>